<keyword evidence="2" id="KW-0539">Nucleus</keyword>
<evidence type="ECO:0000313" key="6">
    <source>
        <dbReference type="EMBL" id="KAF6135440.1"/>
    </source>
</evidence>
<comment type="subcellular location">
    <subcellularLocation>
        <location evidence="1">Nucleus</location>
    </subcellularLocation>
</comment>
<sequence>MGKQGPCYHCEVTTTPLWRNGPPEKPVLCNACGSRWRTRGTLENYTPLHARAEFDDFEDYKLPKLKVKTSSIKNKEAKSRKRKNIYDNVLGERETSEYGQNFWRGTEEDTSNRSSCNSAISFSESSAQFGSMGSSELTGSAQSIMWETIVPSRKRTCVSRTKPSSVEMLTKDLCSILHEQQSLYFSGTEDELLFENDTPMVSVEIGHGSVLMKHPNLVAREESEASSFSIESKRNTVNDVYLGSTSHHVYIDSGCVNFPCARNDKFKKPVCHGTQQDDSERDKFSEEKLRTLQNCNSALRHVDLKDVVNFEELVTHFTDEEQLLLMKYLPSVDSARLLDSIKSMFDSPQFAENLSSFQQLLGEGVLDLSFLGVGTGEVDTGENKTLKNLALVDLNKSKWVERYNLLKDIKLKQSTEGKELLAGVNVFGSSNLALVKRPCDGKSQSLPEPKCTMRTPKMVVVKAMRDTKDVVYSDSYCFSPRSLFSYPDSSSLMLDCFQIPDDTFDQDMLLEVMPSNGTFAQEELLNPSSSITSQHASTSSSVNLVRP</sequence>
<dbReference type="PANTHER" id="PTHR46855:SF1">
    <property type="entry name" value="GATA TRANSCRIPTION FACTOR 26"/>
    <property type="match status" value="1"/>
</dbReference>
<keyword evidence="7" id="KW-1185">Reference proteome</keyword>
<evidence type="ECO:0000256" key="3">
    <source>
        <dbReference type="PROSITE-ProRule" id="PRU00094"/>
    </source>
</evidence>
<gene>
    <name evidence="6" type="ORF">GIB67_027314</name>
</gene>
<keyword evidence="3" id="KW-0863">Zinc-finger</keyword>
<dbReference type="PROSITE" id="PS51916">
    <property type="entry name" value="DEUBAD"/>
    <property type="match status" value="1"/>
</dbReference>
<organism evidence="6 7">
    <name type="scientific">Kingdonia uniflora</name>
    <dbReference type="NCBI Taxonomy" id="39325"/>
    <lineage>
        <taxon>Eukaryota</taxon>
        <taxon>Viridiplantae</taxon>
        <taxon>Streptophyta</taxon>
        <taxon>Embryophyta</taxon>
        <taxon>Tracheophyta</taxon>
        <taxon>Spermatophyta</taxon>
        <taxon>Magnoliopsida</taxon>
        <taxon>Ranunculales</taxon>
        <taxon>Circaeasteraceae</taxon>
        <taxon>Kingdonia</taxon>
    </lineage>
</organism>
<evidence type="ECO:0000259" key="5">
    <source>
        <dbReference type="PROSITE" id="PS51916"/>
    </source>
</evidence>
<dbReference type="SMART" id="SM00401">
    <property type="entry name" value="ZnF_GATA"/>
    <property type="match status" value="1"/>
</dbReference>
<dbReference type="GO" id="GO:0043565">
    <property type="term" value="F:sequence-specific DNA binding"/>
    <property type="evidence" value="ECO:0007669"/>
    <property type="project" value="InterPro"/>
</dbReference>
<dbReference type="Gene3D" id="3.30.50.10">
    <property type="entry name" value="Erythroid Transcription Factor GATA-1, subunit A"/>
    <property type="match status" value="1"/>
</dbReference>
<keyword evidence="3" id="KW-0479">Metal-binding</keyword>
<dbReference type="PROSITE" id="PS50114">
    <property type="entry name" value="GATA_ZN_FINGER_2"/>
    <property type="match status" value="1"/>
</dbReference>
<dbReference type="InterPro" id="IPR000679">
    <property type="entry name" value="Znf_GATA"/>
</dbReference>
<evidence type="ECO:0008006" key="8">
    <source>
        <dbReference type="Google" id="ProtNLM"/>
    </source>
</evidence>
<evidence type="ECO:0000256" key="2">
    <source>
        <dbReference type="ARBA" id="ARBA00023242"/>
    </source>
</evidence>
<dbReference type="Gene3D" id="1.10.2020.20">
    <property type="match status" value="1"/>
</dbReference>
<dbReference type="PROSITE" id="PS00344">
    <property type="entry name" value="GATA_ZN_FINGER_1"/>
    <property type="match status" value="1"/>
</dbReference>
<dbReference type="CDD" id="cd00202">
    <property type="entry name" value="ZnF_GATA"/>
    <property type="match status" value="1"/>
</dbReference>
<feature type="domain" description="DEUBAD" evidence="5">
    <location>
        <begin position="295"/>
        <end position="409"/>
    </location>
</feature>
<reference evidence="6 7" key="1">
    <citation type="journal article" date="2020" name="IScience">
        <title>Genome Sequencing of the Endangered Kingdonia uniflora (Circaeasteraceae, Ranunculales) Reveals Potential Mechanisms of Evolutionary Specialization.</title>
        <authorList>
            <person name="Sun Y."/>
            <person name="Deng T."/>
            <person name="Zhang A."/>
            <person name="Moore M.J."/>
            <person name="Landis J.B."/>
            <person name="Lin N."/>
            <person name="Zhang H."/>
            <person name="Zhang X."/>
            <person name="Huang J."/>
            <person name="Zhang X."/>
            <person name="Sun H."/>
            <person name="Wang H."/>
        </authorList>
    </citation>
    <scope>NUCLEOTIDE SEQUENCE [LARGE SCALE GENOMIC DNA]</scope>
    <source>
        <strain evidence="6">TB1705</strain>
        <tissue evidence="6">Leaf</tissue>
    </source>
</reference>
<dbReference type="GO" id="GO:0008270">
    <property type="term" value="F:zinc ion binding"/>
    <property type="evidence" value="ECO:0007669"/>
    <property type="project" value="UniProtKB-KW"/>
</dbReference>
<dbReference type="InterPro" id="IPR038108">
    <property type="entry name" value="RPN13_DEUBAD_sf"/>
</dbReference>
<dbReference type="Pfam" id="PF00320">
    <property type="entry name" value="GATA"/>
    <property type="match status" value="1"/>
</dbReference>
<dbReference type="Proteomes" id="UP000541444">
    <property type="component" value="Unassembled WGS sequence"/>
</dbReference>
<name>A0A7J7KYJ0_9MAGN</name>
<feature type="domain" description="GATA-type" evidence="4">
    <location>
        <begin position="7"/>
        <end position="40"/>
    </location>
</feature>
<accession>A0A7J7KYJ0</accession>
<evidence type="ECO:0000256" key="1">
    <source>
        <dbReference type="ARBA" id="ARBA00004123"/>
    </source>
</evidence>
<keyword evidence="3" id="KW-0862">Zinc</keyword>
<evidence type="ECO:0000313" key="7">
    <source>
        <dbReference type="Proteomes" id="UP000541444"/>
    </source>
</evidence>
<dbReference type="OrthoDB" id="515401at2759"/>
<protein>
    <recommendedName>
        <fullName evidence="8">GATA transcription factor 26</fullName>
    </recommendedName>
</protein>
<proteinExistence type="predicted"/>
<dbReference type="InterPro" id="IPR044867">
    <property type="entry name" value="DEUBAD_dom"/>
</dbReference>
<comment type="caution">
    <text evidence="6">The sequence shown here is derived from an EMBL/GenBank/DDBJ whole genome shotgun (WGS) entry which is preliminary data.</text>
</comment>
<dbReference type="InterPro" id="IPR044589">
    <property type="entry name" value="GATA26/27"/>
</dbReference>
<dbReference type="GO" id="GO:0005634">
    <property type="term" value="C:nucleus"/>
    <property type="evidence" value="ECO:0007669"/>
    <property type="project" value="UniProtKB-SubCell"/>
</dbReference>
<dbReference type="InterPro" id="IPR013088">
    <property type="entry name" value="Znf_NHR/GATA"/>
</dbReference>
<dbReference type="EMBL" id="JACGCM010002788">
    <property type="protein sequence ID" value="KAF6135440.1"/>
    <property type="molecule type" value="Genomic_DNA"/>
</dbReference>
<dbReference type="GO" id="GO:0006355">
    <property type="term" value="P:regulation of DNA-templated transcription"/>
    <property type="evidence" value="ECO:0007669"/>
    <property type="project" value="InterPro"/>
</dbReference>
<dbReference type="AlphaFoldDB" id="A0A7J7KYJ0"/>
<dbReference type="SUPFAM" id="SSF57716">
    <property type="entry name" value="Glucocorticoid receptor-like (DNA-binding domain)"/>
    <property type="match status" value="1"/>
</dbReference>
<dbReference type="PANTHER" id="PTHR46855">
    <property type="entry name" value="OSJNBB0038F03.10 PROTEIN"/>
    <property type="match status" value="1"/>
</dbReference>
<evidence type="ECO:0000259" key="4">
    <source>
        <dbReference type="PROSITE" id="PS50114"/>
    </source>
</evidence>